<keyword evidence="1" id="KW-1133">Transmembrane helix</keyword>
<feature type="transmembrane region" description="Helical" evidence="1">
    <location>
        <begin position="362"/>
        <end position="380"/>
    </location>
</feature>
<dbReference type="RefSeq" id="WP_197488226.1">
    <property type="nucleotide sequence ID" value="NZ_FKIF01000009.1"/>
</dbReference>
<feature type="transmembrane region" description="Helical" evidence="1">
    <location>
        <begin position="33"/>
        <end position="51"/>
    </location>
</feature>
<feature type="transmembrane region" description="Helical" evidence="1">
    <location>
        <begin position="186"/>
        <end position="203"/>
    </location>
</feature>
<gene>
    <name evidence="2" type="ORF">SAMEA3906486_04898</name>
</gene>
<dbReference type="Proteomes" id="UP000076848">
    <property type="component" value="Unassembled WGS sequence"/>
</dbReference>
<feature type="transmembrane region" description="Helical" evidence="1">
    <location>
        <begin position="415"/>
        <end position="435"/>
    </location>
</feature>
<dbReference type="STRING" id="288768.SAMEA3906486_04898"/>
<feature type="transmembrane region" description="Helical" evidence="1">
    <location>
        <begin position="6"/>
        <end position="21"/>
    </location>
</feature>
<sequence length="440" mass="47982">MTLNAALLAALCAFYVAMMLRHGRQNALTPRSFYAAINLMRLGPYMVAVLVDPGMMDSRIYHTIGAVELEGVIRTYLACELLGAVLFFYLLRGARLEWCPAAPASARPARPPGLWAIVLLVAVALVLVVIRVQAAGGLGFLLANLALRAEITAGYGFLVTPAYACFAIATVAALQRVCARRCLFDWAVFIGVITIGALGMSAFGGRKDALLLACTALIAYASLVRPLRWTSPVFPTVFVCVAAYSYFLGAARQLGGLDMVSADPLAVAGDGLRNLSTFFKTLSYVDTYLFIVSYFQHADYWWFSIFQNLPASFMPSLLYPDKPPVDEGVYIRSLLEGYALTPPIPARDLYPSSLPPETLGNGYAAFGMAGVAAFFALKAWCFRLAFSLRLGAWKALPMVFLVCFAYNFQVSPLRLVQILQVLAVCLALNVLIRFFRKSST</sequence>
<dbReference type="AlphaFoldDB" id="A0A157SU46"/>
<feature type="transmembrane region" description="Helical" evidence="1">
    <location>
        <begin position="392"/>
        <end position="409"/>
    </location>
</feature>
<proteinExistence type="predicted"/>
<keyword evidence="3" id="KW-1185">Reference proteome</keyword>
<feature type="transmembrane region" description="Helical" evidence="1">
    <location>
        <begin position="112"/>
        <end position="134"/>
    </location>
</feature>
<reference evidence="2 3" key="1">
    <citation type="submission" date="2016-04" db="EMBL/GenBank/DDBJ databases">
        <authorList>
            <consortium name="Pathogen Informatics"/>
        </authorList>
    </citation>
    <scope>NUCLEOTIDE SEQUENCE [LARGE SCALE GENOMIC DNA]</scope>
    <source>
        <strain evidence="2 3">H050680373</strain>
    </source>
</reference>
<evidence type="ECO:0000256" key="1">
    <source>
        <dbReference type="SAM" id="Phobius"/>
    </source>
</evidence>
<feature type="transmembrane region" description="Helical" evidence="1">
    <location>
        <begin position="154"/>
        <end position="174"/>
    </location>
</feature>
<keyword evidence="1" id="KW-0812">Transmembrane</keyword>
<feature type="transmembrane region" description="Helical" evidence="1">
    <location>
        <begin position="209"/>
        <end position="226"/>
    </location>
</feature>
<protein>
    <submittedName>
        <fullName evidence="2">Uncharacterized protein</fullName>
    </submittedName>
</protein>
<dbReference type="EMBL" id="FKIF01000009">
    <property type="protein sequence ID" value="SAI73875.1"/>
    <property type="molecule type" value="Genomic_DNA"/>
</dbReference>
<feature type="transmembrane region" description="Helical" evidence="1">
    <location>
        <begin position="71"/>
        <end position="91"/>
    </location>
</feature>
<organism evidence="2 3">
    <name type="scientific">Bordetella ansorpii</name>
    <dbReference type="NCBI Taxonomy" id="288768"/>
    <lineage>
        <taxon>Bacteria</taxon>
        <taxon>Pseudomonadati</taxon>
        <taxon>Pseudomonadota</taxon>
        <taxon>Betaproteobacteria</taxon>
        <taxon>Burkholderiales</taxon>
        <taxon>Alcaligenaceae</taxon>
        <taxon>Bordetella</taxon>
    </lineage>
</organism>
<feature type="transmembrane region" description="Helical" evidence="1">
    <location>
        <begin position="233"/>
        <end position="251"/>
    </location>
</feature>
<name>A0A157SU46_9BORD</name>
<evidence type="ECO:0000313" key="2">
    <source>
        <dbReference type="EMBL" id="SAI73875.1"/>
    </source>
</evidence>
<evidence type="ECO:0000313" key="3">
    <source>
        <dbReference type="Proteomes" id="UP000076848"/>
    </source>
</evidence>
<accession>A0A157SU46</accession>
<keyword evidence="1" id="KW-0472">Membrane</keyword>